<keyword evidence="5 7" id="KW-0472">Membrane</keyword>
<feature type="transmembrane region" description="Helical" evidence="7">
    <location>
        <begin position="337"/>
        <end position="357"/>
    </location>
</feature>
<keyword evidence="2" id="KW-1003">Cell membrane</keyword>
<keyword evidence="3 7" id="KW-0812">Transmembrane</keyword>
<evidence type="ECO:0000313" key="10">
    <source>
        <dbReference type="EMBL" id="WAT96922.1"/>
    </source>
</evidence>
<dbReference type="GO" id="GO:0005886">
    <property type="term" value="C:plasma membrane"/>
    <property type="evidence" value="ECO:0007669"/>
    <property type="project" value="UniProtKB-SubCell"/>
</dbReference>
<dbReference type="PANTHER" id="PTHR30287">
    <property type="entry name" value="MEMBRANE COMPONENT OF PREDICTED ABC SUPERFAMILY METABOLITE UPTAKE TRANSPORTER"/>
    <property type="match status" value="1"/>
</dbReference>
<organism evidence="9 11">
    <name type="scientific">Streptomyces nigrescens</name>
    <dbReference type="NCBI Taxonomy" id="1920"/>
    <lineage>
        <taxon>Bacteria</taxon>
        <taxon>Bacillati</taxon>
        <taxon>Actinomycetota</taxon>
        <taxon>Actinomycetes</taxon>
        <taxon>Kitasatosporales</taxon>
        <taxon>Streptomycetaceae</taxon>
        <taxon>Streptomyces</taxon>
    </lineage>
</organism>
<feature type="transmembrane region" description="Helical" evidence="7">
    <location>
        <begin position="662"/>
        <end position="680"/>
    </location>
</feature>
<evidence type="ECO:0000256" key="5">
    <source>
        <dbReference type="ARBA" id="ARBA00023136"/>
    </source>
</evidence>
<dbReference type="InterPro" id="IPR038766">
    <property type="entry name" value="Membrane_comp_ABC_pdt"/>
</dbReference>
<name>A0A640TH50_STRNI</name>
<evidence type="ECO:0000256" key="3">
    <source>
        <dbReference type="ARBA" id="ARBA00022692"/>
    </source>
</evidence>
<protein>
    <submittedName>
        <fullName evidence="10">ABC transporter permease</fullName>
    </submittedName>
    <submittedName>
        <fullName evidence="9">Membrane protein</fullName>
    </submittedName>
</protein>
<feature type="region of interest" description="Disordered" evidence="6">
    <location>
        <begin position="544"/>
        <end position="572"/>
    </location>
</feature>
<evidence type="ECO:0000256" key="6">
    <source>
        <dbReference type="SAM" id="MobiDB-lite"/>
    </source>
</evidence>
<comment type="subcellular location">
    <subcellularLocation>
        <location evidence="1">Cell membrane</location>
        <topology evidence="1">Multi-pass membrane protein</topology>
    </subcellularLocation>
</comment>
<dbReference type="RefSeq" id="WP_167540516.1">
    <property type="nucleotide sequence ID" value="NZ_BLIP01000001.1"/>
</dbReference>
<evidence type="ECO:0000256" key="1">
    <source>
        <dbReference type="ARBA" id="ARBA00004651"/>
    </source>
</evidence>
<feature type="transmembrane region" description="Helical" evidence="7">
    <location>
        <begin position="369"/>
        <end position="390"/>
    </location>
</feature>
<feature type="domain" description="ABC3 transporter permease C-terminal" evidence="8">
    <location>
        <begin position="665"/>
        <end position="777"/>
    </location>
</feature>
<dbReference type="EMBL" id="CP114202">
    <property type="protein sequence ID" value="WAT96922.1"/>
    <property type="molecule type" value="Genomic_DNA"/>
</dbReference>
<reference evidence="9 11" key="1">
    <citation type="submission" date="2019-12" db="EMBL/GenBank/DDBJ databases">
        <title>Whole genome shotgun sequence of Streptomyces libani subsp. libani NBRC 13452.</title>
        <authorList>
            <person name="Ichikawa N."/>
            <person name="Kimura A."/>
            <person name="Kitahashi Y."/>
            <person name="Komaki H."/>
            <person name="Tamura T."/>
        </authorList>
    </citation>
    <scope>NUCLEOTIDE SEQUENCE [LARGE SCALE GENOMIC DNA]</scope>
    <source>
        <strain evidence="9 11">NBRC 13452</strain>
    </source>
</reference>
<evidence type="ECO:0000256" key="4">
    <source>
        <dbReference type="ARBA" id="ARBA00022989"/>
    </source>
</evidence>
<dbReference type="Proteomes" id="UP000429552">
    <property type="component" value="Unassembled WGS sequence"/>
</dbReference>
<accession>A0A640TH50</accession>
<evidence type="ECO:0000259" key="8">
    <source>
        <dbReference type="Pfam" id="PF02687"/>
    </source>
</evidence>
<evidence type="ECO:0000313" key="12">
    <source>
        <dbReference type="Proteomes" id="UP001210609"/>
    </source>
</evidence>
<evidence type="ECO:0000313" key="11">
    <source>
        <dbReference type="Proteomes" id="UP000429552"/>
    </source>
</evidence>
<sequence>MRRSIPAAWARDLARGARFAVGTGREGWARTLLTAVGVGLGVMLLLGAASVPHLMDSHQARREARLIDANTEKGTRPGPRTLLYTDRDTVFRGDGVHGVLLRPDGPAPVHPPGVRTLPRPGEMVVSPALKELLAAPDGALLRERLGRTVVGTIAAPGLVGPGELTYYAGDDTLTASARTPRISHFGGELPTSPMGPRLTVIVIEACVVLLMPVAVFLATAVRFGGERRDRRMAALRLMGADSRMTRRMAAGEALCGALCGLVLGAGLFLLARRFSGRITVWDVNAFPSDLVPDPALTALIALAVPLCAVIVTLVALRGVTVEPLGVVRHHTPRRRRVWWRLPLPVLGAVMLLLTGRAGPAPAEARVDPYLLAGGALLVLLGITVLLPWLVEAVVARLRGGPVPWQLAVRRLQLNSGAPARAVSGITVAVAGAIALQMLLAAVQDDFTSVTGQDTSRAQLTVALPARGAVTHRKVLDEFRATEGVRGATAVLHSTVSRPGGRAFDSATPLTVGDCRSLRELARLGPCKDGDVFLVRDSSGAVGDGTLARTAQPGGKVLLHSEPDGPRAKGRPPLWTVPETARTVPSRSGPAGDVVFGIFATPSAVPVPDLAAPVAEAMLTLDPRVPDAAEYARNTAARLDPWADVRTLRNTERDHQFSTVRTGLLVASTVTLALIAASMLVTTLEQLRERRRLLAVLVAFGTRRADLCWSVLWQTAVPVALGLALAVVGGCGLGLTLLRLVGESSPDWSVIWPMTGAGAALVLLVTLLSLPPLWRLMRPDGLRTE</sequence>
<evidence type="ECO:0000256" key="7">
    <source>
        <dbReference type="SAM" id="Phobius"/>
    </source>
</evidence>
<proteinExistence type="predicted"/>
<feature type="domain" description="ABC3 transporter permease C-terminal" evidence="8">
    <location>
        <begin position="208"/>
        <end position="318"/>
    </location>
</feature>
<gene>
    <name evidence="9" type="ORF">Sliba_27950</name>
    <name evidence="10" type="ORF">STRLI_002800</name>
</gene>
<evidence type="ECO:0000313" key="9">
    <source>
        <dbReference type="EMBL" id="GFE22342.1"/>
    </source>
</evidence>
<dbReference type="PANTHER" id="PTHR30287:SF1">
    <property type="entry name" value="INNER MEMBRANE PROTEIN"/>
    <property type="match status" value="1"/>
</dbReference>
<feature type="transmembrane region" description="Helical" evidence="7">
    <location>
        <begin position="749"/>
        <end position="769"/>
    </location>
</feature>
<dbReference type="Proteomes" id="UP001210609">
    <property type="component" value="Chromosome"/>
</dbReference>
<feature type="transmembrane region" description="Helical" evidence="7">
    <location>
        <begin position="253"/>
        <end position="275"/>
    </location>
</feature>
<keyword evidence="12" id="KW-1185">Reference proteome</keyword>
<feature type="transmembrane region" description="Helical" evidence="7">
    <location>
        <begin position="718"/>
        <end position="737"/>
    </location>
</feature>
<dbReference type="InterPro" id="IPR003838">
    <property type="entry name" value="ABC3_permease_C"/>
</dbReference>
<dbReference type="Pfam" id="PF02687">
    <property type="entry name" value="FtsX"/>
    <property type="match status" value="2"/>
</dbReference>
<evidence type="ECO:0000256" key="2">
    <source>
        <dbReference type="ARBA" id="ARBA00022475"/>
    </source>
</evidence>
<dbReference type="AlphaFoldDB" id="A0A640TH50"/>
<reference evidence="10 12" key="2">
    <citation type="submission" date="2022-12" db="EMBL/GenBank/DDBJ databases">
        <authorList>
            <person name="Ruckert C."/>
            <person name="Busche T."/>
            <person name="Kalinowski J."/>
            <person name="Wittmann C."/>
        </authorList>
    </citation>
    <scope>NUCLEOTIDE SEQUENCE [LARGE SCALE GENOMIC DNA]</scope>
    <source>
        <strain evidence="10 12">DSM 40555</strain>
    </source>
</reference>
<keyword evidence="4 7" id="KW-1133">Transmembrane helix</keyword>
<feature type="transmembrane region" description="Helical" evidence="7">
    <location>
        <begin position="32"/>
        <end position="51"/>
    </location>
</feature>
<feature type="transmembrane region" description="Helical" evidence="7">
    <location>
        <begin position="198"/>
        <end position="221"/>
    </location>
</feature>
<dbReference type="EMBL" id="BLIP01000001">
    <property type="protein sequence ID" value="GFE22342.1"/>
    <property type="molecule type" value="Genomic_DNA"/>
</dbReference>
<feature type="transmembrane region" description="Helical" evidence="7">
    <location>
        <begin position="295"/>
        <end position="316"/>
    </location>
</feature>